<dbReference type="AlphaFoldDB" id="A0AAE0RZU3"/>
<dbReference type="EMBL" id="JAEAOA010001427">
    <property type="protein sequence ID" value="KAK3582469.1"/>
    <property type="molecule type" value="Genomic_DNA"/>
</dbReference>
<dbReference type="GO" id="GO:0043190">
    <property type="term" value="C:ATP-binding cassette (ABC) transporter complex"/>
    <property type="evidence" value="ECO:0007669"/>
    <property type="project" value="InterPro"/>
</dbReference>
<evidence type="ECO:0008006" key="4">
    <source>
        <dbReference type="Google" id="ProtNLM"/>
    </source>
</evidence>
<reference evidence="2" key="3">
    <citation type="submission" date="2023-05" db="EMBL/GenBank/DDBJ databases">
        <authorList>
            <person name="Smith C.H."/>
        </authorList>
    </citation>
    <scope>NUCLEOTIDE SEQUENCE</scope>
    <source>
        <strain evidence="2">CHS0354</strain>
        <tissue evidence="2">Mantle</tissue>
    </source>
</reference>
<keyword evidence="1" id="KW-0812">Transmembrane</keyword>
<evidence type="ECO:0000313" key="3">
    <source>
        <dbReference type="Proteomes" id="UP001195483"/>
    </source>
</evidence>
<dbReference type="GO" id="GO:0005548">
    <property type="term" value="F:phospholipid transporter activity"/>
    <property type="evidence" value="ECO:0007669"/>
    <property type="project" value="TreeGrafter"/>
</dbReference>
<accession>A0AAE0RZU3</accession>
<organism evidence="2 3">
    <name type="scientific">Potamilus streckersoni</name>
    <dbReference type="NCBI Taxonomy" id="2493646"/>
    <lineage>
        <taxon>Eukaryota</taxon>
        <taxon>Metazoa</taxon>
        <taxon>Spiralia</taxon>
        <taxon>Lophotrochozoa</taxon>
        <taxon>Mollusca</taxon>
        <taxon>Bivalvia</taxon>
        <taxon>Autobranchia</taxon>
        <taxon>Heteroconchia</taxon>
        <taxon>Palaeoheterodonta</taxon>
        <taxon>Unionida</taxon>
        <taxon>Unionoidea</taxon>
        <taxon>Unionidae</taxon>
        <taxon>Ambleminae</taxon>
        <taxon>Lampsilini</taxon>
        <taxon>Potamilus</taxon>
    </lineage>
</organism>
<keyword evidence="3" id="KW-1185">Reference proteome</keyword>
<protein>
    <recommendedName>
        <fullName evidence="4">ABC transporter permease</fullName>
    </recommendedName>
</protein>
<dbReference type="PANTHER" id="PTHR30188">
    <property type="entry name" value="ABC TRANSPORTER PERMEASE PROTEIN-RELATED"/>
    <property type="match status" value="1"/>
</dbReference>
<feature type="transmembrane region" description="Helical" evidence="1">
    <location>
        <begin position="20"/>
        <end position="44"/>
    </location>
</feature>
<evidence type="ECO:0000313" key="2">
    <source>
        <dbReference type="EMBL" id="KAK3582469.1"/>
    </source>
</evidence>
<comment type="caution">
    <text evidence="2">The sequence shown here is derived from an EMBL/GenBank/DDBJ whole genome shotgun (WGS) entry which is preliminary data.</text>
</comment>
<name>A0AAE0RZU3_9BIVA</name>
<reference evidence="2" key="1">
    <citation type="journal article" date="2021" name="Genome Biol. Evol.">
        <title>A High-Quality Reference Genome for a Parasitic Bivalve with Doubly Uniparental Inheritance (Bivalvia: Unionida).</title>
        <authorList>
            <person name="Smith C.H."/>
        </authorList>
    </citation>
    <scope>NUCLEOTIDE SEQUENCE</scope>
    <source>
        <strain evidence="2">CHS0354</strain>
    </source>
</reference>
<gene>
    <name evidence="2" type="ORF">CHS0354_024016</name>
</gene>
<sequence length="459" mass="49314">MRAFVTLPSAIRYRDDTSRYLYILAVQSLPILIVAAVTIGGLVVMEVGHQLGMFGAKTLTGRTTALSVIREMGPLLTGIITVAQFGAQSGSELGSMKVSEQIDALRAFGTDPVAKLVAPRLAAALIMFPPMTAICDALALVVGGIIAEYHLHIDSGIYWNSVIDLLVPGDWIIAFSKAPLFAISTTLICCYNGFAVTGGTAGVGKATIKGKKVGNVASMTLMTKNEKNGVEILIKVEEKFENLITSTAVASIKAIGILGDKYIDIKLSENVGELIPENGFLTYQREPGMTELTSSATNIMKSIETILEKINRGEGTVGKIISSEDLTKKMINIVDNMDLIISSTSKGQGLVGTLFTDNQMARDFSASINNLQSITASLKSGEGSLGSLLKDKKMVEDLTLSIEKLKKIIVSIENGEGTIGRLVKDEHLYKNINETTKSLDSLIKDLKKNPSKYINVKVF</sequence>
<dbReference type="Pfam" id="PF02405">
    <property type="entry name" value="MlaE"/>
    <property type="match status" value="1"/>
</dbReference>
<dbReference type="Proteomes" id="UP001195483">
    <property type="component" value="Unassembled WGS sequence"/>
</dbReference>
<proteinExistence type="predicted"/>
<evidence type="ECO:0000256" key="1">
    <source>
        <dbReference type="SAM" id="Phobius"/>
    </source>
</evidence>
<dbReference type="InterPro" id="IPR030802">
    <property type="entry name" value="Permease_MalE"/>
</dbReference>
<keyword evidence="1" id="KW-1133">Transmembrane helix</keyword>
<keyword evidence="1" id="KW-0472">Membrane</keyword>
<reference evidence="2" key="2">
    <citation type="journal article" date="2021" name="Genome Biol. Evol.">
        <title>Developing a high-quality reference genome for a parasitic bivalve with doubly uniparental inheritance (Bivalvia: Unionida).</title>
        <authorList>
            <person name="Smith C.H."/>
        </authorList>
    </citation>
    <scope>NUCLEOTIDE SEQUENCE</scope>
    <source>
        <strain evidence="2">CHS0354</strain>
        <tissue evidence="2">Mantle</tissue>
    </source>
</reference>